<dbReference type="AlphaFoldDB" id="A0A848C783"/>
<name>A0A848C783_9LACO</name>
<gene>
    <name evidence="2" type="ORF">HF863_07430</name>
</gene>
<protein>
    <submittedName>
        <fullName evidence="2">NAD-dependent epimerase/dehydratase family protein</fullName>
    </submittedName>
</protein>
<dbReference type="Proteomes" id="UP000563853">
    <property type="component" value="Unassembled WGS sequence"/>
</dbReference>
<dbReference type="InterPro" id="IPR001509">
    <property type="entry name" value="Epimerase_deHydtase"/>
</dbReference>
<proteinExistence type="predicted"/>
<dbReference type="InterPro" id="IPR036291">
    <property type="entry name" value="NAD(P)-bd_dom_sf"/>
</dbReference>
<accession>A0A848C783</accession>
<dbReference type="Gene3D" id="3.40.50.720">
    <property type="entry name" value="NAD(P)-binding Rossmann-like Domain"/>
    <property type="match status" value="1"/>
</dbReference>
<dbReference type="PANTHER" id="PTHR43245:SF13">
    <property type="entry name" value="UDP-D-APIOSE_UDP-D-XYLOSE SYNTHASE 2"/>
    <property type="match status" value="1"/>
</dbReference>
<feature type="domain" description="NAD-dependent epimerase/dehydratase" evidence="1">
    <location>
        <begin position="5"/>
        <end position="236"/>
    </location>
</feature>
<reference evidence="2 3" key="1">
    <citation type="submission" date="2020-04" db="EMBL/GenBank/DDBJ databases">
        <authorList>
            <person name="Hitch T.C.A."/>
            <person name="Wylensek D."/>
            <person name="Clavel T."/>
        </authorList>
    </citation>
    <scope>NUCLEOTIDE SEQUENCE [LARGE SCALE GENOMIC DNA]</scope>
    <source>
        <strain evidence="2 3">WCA-389-WT-5H1</strain>
    </source>
</reference>
<dbReference type="RefSeq" id="WP_170091810.1">
    <property type="nucleotide sequence ID" value="NZ_JABAFP010000028.1"/>
</dbReference>
<dbReference type="SUPFAM" id="SSF51735">
    <property type="entry name" value="NAD(P)-binding Rossmann-fold domains"/>
    <property type="match status" value="1"/>
</dbReference>
<evidence type="ECO:0000313" key="3">
    <source>
        <dbReference type="Proteomes" id="UP000563853"/>
    </source>
</evidence>
<organism evidence="2 3">
    <name type="scientific">Ligilactobacillus agilis</name>
    <dbReference type="NCBI Taxonomy" id="1601"/>
    <lineage>
        <taxon>Bacteria</taxon>
        <taxon>Bacillati</taxon>
        <taxon>Bacillota</taxon>
        <taxon>Bacilli</taxon>
        <taxon>Lactobacillales</taxon>
        <taxon>Lactobacillaceae</taxon>
        <taxon>Ligilactobacillus</taxon>
    </lineage>
</organism>
<dbReference type="Gene3D" id="3.90.25.10">
    <property type="entry name" value="UDP-galactose 4-epimerase, domain 1"/>
    <property type="match status" value="1"/>
</dbReference>
<sequence>MRVALIGGAGFIGTNLAIHLSKNEDVTIVDRSEKYFSTMKSLDLPVKYLVAPFELDANFDEQVKNQDIVYHLASTVIPGNSNNNIANELEANIIVTCKLLDACVRQGVKKVVFISSGGAVYGKQGECPIDEDTLSYPISSYGIEKITIEKLLYLYRYIHGLDYRVVRLANPYGPYQRPNGKLGVVTTFVYEMLNDRKLQVYGDGNVVRDFIYIEDAVKAIDKVVQGESNYKTFNIGSGMGVSVNNLIAVIEHTLKKTAKVEYIHGRSADVPVNYLDINRYESIYGRLVETPLKEGIKKTADFMRDFEL</sequence>
<evidence type="ECO:0000313" key="2">
    <source>
        <dbReference type="EMBL" id="NME42591.1"/>
    </source>
</evidence>
<dbReference type="Pfam" id="PF01370">
    <property type="entry name" value="Epimerase"/>
    <property type="match status" value="1"/>
</dbReference>
<dbReference type="InterPro" id="IPR050177">
    <property type="entry name" value="Lipid_A_modif_metabolic_enz"/>
</dbReference>
<evidence type="ECO:0000259" key="1">
    <source>
        <dbReference type="Pfam" id="PF01370"/>
    </source>
</evidence>
<comment type="caution">
    <text evidence="2">The sequence shown here is derived from an EMBL/GenBank/DDBJ whole genome shotgun (WGS) entry which is preliminary data.</text>
</comment>
<dbReference type="PANTHER" id="PTHR43245">
    <property type="entry name" value="BIFUNCTIONAL POLYMYXIN RESISTANCE PROTEIN ARNA"/>
    <property type="match status" value="1"/>
</dbReference>
<dbReference type="PRINTS" id="PR01713">
    <property type="entry name" value="NUCEPIMERASE"/>
</dbReference>
<dbReference type="EMBL" id="JABAFP010000028">
    <property type="protein sequence ID" value="NME42591.1"/>
    <property type="molecule type" value="Genomic_DNA"/>
</dbReference>